<dbReference type="InterPro" id="IPR014056">
    <property type="entry name" value="TypeIITA-like_toxin_pred"/>
</dbReference>
<dbReference type="NCBIfam" id="TIGR02683">
    <property type="entry name" value="upstrm_HI1419"/>
    <property type="match status" value="1"/>
</dbReference>
<sequence length="96" mass="11102">MLEIRKTEEFKAWLDSLHDLMGRAKIQARIKRLAEGNPGNTKSVGSKVFEMKIDFGPGYRIYYTKHENVMYLLLIGGNKRTQVKDIQIAKYLAKNI</sequence>
<accession>A0A2Z4JRJ6</accession>
<dbReference type="RefSeq" id="WP_112294466.1">
    <property type="nucleotide sequence ID" value="NZ_CBCSBS010000001.1"/>
</dbReference>
<dbReference type="Proteomes" id="UP000248592">
    <property type="component" value="Chromosome"/>
</dbReference>
<dbReference type="InterPro" id="IPR001849">
    <property type="entry name" value="PH_domain"/>
</dbReference>
<reference evidence="3" key="1">
    <citation type="submission" date="2018-06" db="EMBL/GenBank/DDBJ databases">
        <title>Description of a new Polynucleobacter species.</title>
        <authorList>
            <person name="Hahn M.W."/>
        </authorList>
    </citation>
    <scope>NUCLEOTIDE SEQUENCE [LARGE SCALE GENOMIC DNA]</scope>
    <source>
        <strain evidence="3">MG-25-Pas1-D2</strain>
    </source>
</reference>
<evidence type="ECO:0000313" key="3">
    <source>
        <dbReference type="Proteomes" id="UP000248592"/>
    </source>
</evidence>
<gene>
    <name evidence="2" type="ORF">Pas1_03165</name>
</gene>
<evidence type="ECO:0000259" key="1">
    <source>
        <dbReference type="PROSITE" id="PS50003"/>
    </source>
</evidence>
<evidence type="ECO:0000313" key="2">
    <source>
        <dbReference type="EMBL" id="AWW49468.1"/>
    </source>
</evidence>
<organism evidence="2 3">
    <name type="scientific">Polynucleobacter paneuropaeus</name>
    <dbReference type="NCBI Taxonomy" id="2527775"/>
    <lineage>
        <taxon>Bacteria</taxon>
        <taxon>Pseudomonadati</taxon>
        <taxon>Pseudomonadota</taxon>
        <taxon>Betaproteobacteria</taxon>
        <taxon>Burkholderiales</taxon>
        <taxon>Burkholderiaceae</taxon>
        <taxon>Polynucleobacter</taxon>
    </lineage>
</organism>
<dbReference type="PANTHER" id="PTHR41791:SF1">
    <property type="entry name" value="SSL7039 PROTEIN"/>
    <property type="match status" value="1"/>
</dbReference>
<dbReference type="PROSITE" id="PS50003">
    <property type="entry name" value="PH_DOMAIN"/>
    <property type="match status" value="1"/>
</dbReference>
<dbReference type="PANTHER" id="PTHR41791">
    <property type="entry name" value="SSL7039 PROTEIN"/>
    <property type="match status" value="1"/>
</dbReference>
<dbReference type="EMBL" id="CP030085">
    <property type="protein sequence ID" value="AWW49468.1"/>
    <property type="molecule type" value="Genomic_DNA"/>
</dbReference>
<dbReference type="PIRSF" id="PIRSF028744">
    <property type="entry name" value="Addict_mod_HI1419"/>
    <property type="match status" value="1"/>
</dbReference>
<protein>
    <submittedName>
        <fullName evidence="2">Type II toxin-antitoxin system RelE/ParE family toxin</fullName>
    </submittedName>
</protein>
<name>A0A2Z4JRJ6_9BURK</name>
<dbReference type="KEGG" id="poh:DPM16_05335"/>
<feature type="domain" description="PH" evidence="1">
    <location>
        <begin position="1"/>
        <end position="22"/>
    </location>
</feature>
<dbReference type="AlphaFoldDB" id="A0A2Z4JRJ6"/>
<proteinExistence type="predicted"/>